<reference evidence="1 2" key="1">
    <citation type="journal article" date="2014" name="Nature">
        <title>The genome of the recently domesticated crop plant sugar beet (Beta vulgaris).</title>
        <authorList>
            <person name="Dohm J.C."/>
            <person name="Minoche A.E."/>
            <person name="Holtgrawe D."/>
            <person name="Capella-Gutierrez S."/>
            <person name="Zakrzewski F."/>
            <person name="Tafer H."/>
            <person name="Rupp O."/>
            <person name="Sorensen T.R."/>
            <person name="Stracke R."/>
            <person name="Reinhardt R."/>
            <person name="Goesmann A."/>
            <person name="Kraft T."/>
            <person name="Schulz B."/>
            <person name="Stadler P.F."/>
            <person name="Schmidt T."/>
            <person name="Gabaldon T."/>
            <person name="Lehrach H."/>
            <person name="Weisshaar B."/>
            <person name="Himmelbauer H."/>
        </authorList>
    </citation>
    <scope>NUCLEOTIDE SEQUENCE [LARGE SCALE GENOMIC DNA]</scope>
    <source>
        <tissue evidence="1">Taproot</tissue>
    </source>
</reference>
<evidence type="ECO:0000313" key="2">
    <source>
        <dbReference type="Proteomes" id="UP000035740"/>
    </source>
</evidence>
<gene>
    <name evidence="1" type="ORF">BVRB_039930</name>
</gene>
<dbReference type="Gramene" id="KMS65052">
    <property type="protein sequence ID" value="KMS65052"/>
    <property type="gene ID" value="BVRB_039930"/>
</dbReference>
<name>A0A0J7YN92_BETVV</name>
<dbReference type="EMBL" id="KQ115638">
    <property type="protein sequence ID" value="KMS65052.1"/>
    <property type="molecule type" value="Genomic_DNA"/>
</dbReference>
<protein>
    <submittedName>
        <fullName evidence="1">Uncharacterized protein</fullName>
    </submittedName>
</protein>
<keyword evidence="2" id="KW-1185">Reference proteome</keyword>
<accession>A0A0J7YN92</accession>
<evidence type="ECO:0000313" key="1">
    <source>
        <dbReference type="EMBL" id="KMS65052.1"/>
    </source>
</evidence>
<sequence length="71" mass="8127">MVACVLDLRHSRCILVFRHVQILRELVEDLFGISISPNSLRLPSWASSIVHYGFSLSLPRFRSNPRCSCLL</sequence>
<dbReference type="AlphaFoldDB" id="A0A0J7YN92"/>
<proteinExistence type="predicted"/>
<dbReference type="Proteomes" id="UP000035740">
    <property type="component" value="Unassembled WGS sequence"/>
</dbReference>
<organism evidence="1 2">
    <name type="scientific">Beta vulgaris subsp. vulgaris</name>
    <name type="common">Beet</name>
    <dbReference type="NCBI Taxonomy" id="3555"/>
    <lineage>
        <taxon>Eukaryota</taxon>
        <taxon>Viridiplantae</taxon>
        <taxon>Streptophyta</taxon>
        <taxon>Embryophyta</taxon>
        <taxon>Tracheophyta</taxon>
        <taxon>Spermatophyta</taxon>
        <taxon>Magnoliopsida</taxon>
        <taxon>eudicotyledons</taxon>
        <taxon>Gunneridae</taxon>
        <taxon>Pentapetalae</taxon>
        <taxon>Caryophyllales</taxon>
        <taxon>Chenopodiaceae</taxon>
        <taxon>Betoideae</taxon>
        <taxon>Beta</taxon>
    </lineage>
</organism>